<feature type="domain" description="Bifunctional inhibitor/plant lipid transfer protein/seed storage helical" evidence="2">
    <location>
        <begin position="28"/>
        <end position="99"/>
    </location>
</feature>
<gene>
    <name evidence="3" type="ORF">KIW84_020278</name>
</gene>
<dbReference type="InterPro" id="IPR039265">
    <property type="entry name" value="DIR1-like"/>
</dbReference>
<evidence type="ECO:0000256" key="1">
    <source>
        <dbReference type="SAM" id="Phobius"/>
    </source>
</evidence>
<dbReference type="InterPro" id="IPR044741">
    <property type="entry name" value="NsLTP-like"/>
</dbReference>
<dbReference type="PANTHER" id="PTHR33122:SF43">
    <property type="entry name" value="BIFUNCTIONAL INHIBITOR_PLANT LIPID TRANSFER PROTEIN_SEED STORAGE HELICAL DOMAIN-CONTAINING PROTEIN"/>
    <property type="match status" value="1"/>
</dbReference>
<proteinExistence type="predicted"/>
<keyword evidence="1" id="KW-0812">Transmembrane</keyword>
<dbReference type="SUPFAM" id="SSF47699">
    <property type="entry name" value="Bifunctional inhibitor/lipid-transfer protein/seed storage 2S albumin"/>
    <property type="match status" value="1"/>
</dbReference>
<comment type="caution">
    <text evidence="3">The sequence shown here is derived from an EMBL/GenBank/DDBJ whole genome shotgun (WGS) entry which is preliminary data.</text>
</comment>
<accession>A0A9D4YA63</accession>
<dbReference type="Gramene" id="Psat02G0027800-T1">
    <property type="protein sequence ID" value="KAI5432901.1"/>
    <property type="gene ID" value="KIW84_020278"/>
</dbReference>
<reference evidence="3 4" key="1">
    <citation type="journal article" date="2022" name="Nat. Genet.">
        <title>Improved pea reference genome and pan-genome highlight genomic features and evolutionary characteristics.</title>
        <authorList>
            <person name="Yang T."/>
            <person name="Liu R."/>
            <person name="Luo Y."/>
            <person name="Hu S."/>
            <person name="Wang D."/>
            <person name="Wang C."/>
            <person name="Pandey M.K."/>
            <person name="Ge S."/>
            <person name="Xu Q."/>
            <person name="Li N."/>
            <person name="Li G."/>
            <person name="Huang Y."/>
            <person name="Saxena R.K."/>
            <person name="Ji Y."/>
            <person name="Li M."/>
            <person name="Yan X."/>
            <person name="He Y."/>
            <person name="Liu Y."/>
            <person name="Wang X."/>
            <person name="Xiang C."/>
            <person name="Varshney R.K."/>
            <person name="Ding H."/>
            <person name="Gao S."/>
            <person name="Zong X."/>
        </authorList>
    </citation>
    <scope>NUCLEOTIDE SEQUENCE [LARGE SCALE GENOMIC DNA]</scope>
    <source>
        <strain evidence="3 4">cv. Zhongwan 6</strain>
    </source>
</reference>
<organism evidence="3 4">
    <name type="scientific">Pisum sativum</name>
    <name type="common">Garden pea</name>
    <name type="synonym">Lathyrus oleraceus</name>
    <dbReference type="NCBI Taxonomy" id="3888"/>
    <lineage>
        <taxon>Eukaryota</taxon>
        <taxon>Viridiplantae</taxon>
        <taxon>Streptophyta</taxon>
        <taxon>Embryophyta</taxon>
        <taxon>Tracheophyta</taxon>
        <taxon>Spermatophyta</taxon>
        <taxon>Magnoliopsida</taxon>
        <taxon>eudicotyledons</taxon>
        <taxon>Gunneridae</taxon>
        <taxon>Pentapetalae</taxon>
        <taxon>rosids</taxon>
        <taxon>fabids</taxon>
        <taxon>Fabales</taxon>
        <taxon>Fabaceae</taxon>
        <taxon>Papilionoideae</taxon>
        <taxon>50 kb inversion clade</taxon>
        <taxon>NPAAA clade</taxon>
        <taxon>Hologalegina</taxon>
        <taxon>IRL clade</taxon>
        <taxon>Fabeae</taxon>
        <taxon>Lathyrus</taxon>
    </lineage>
</organism>
<name>A0A9D4YA63_PEA</name>
<evidence type="ECO:0000259" key="2">
    <source>
        <dbReference type="Pfam" id="PF14368"/>
    </source>
</evidence>
<keyword evidence="4" id="KW-1185">Reference proteome</keyword>
<keyword evidence="1" id="KW-1133">Transmembrane helix</keyword>
<dbReference type="Gramene" id="Psat2g010560.1">
    <property type="protein sequence ID" value="Psat2g010560.1.cds1"/>
    <property type="gene ID" value="Psat2g010560"/>
</dbReference>
<sequence length="101" mass="10678">MAHSSGKTLVQWMVAALIFAMLGGSLAVLLCNIETSELKLCHDAVTGENPPSPDTKCCDVVHRCNLTCLCGYKSELPLFGINPANAMALPGKCGLKKPSKC</sequence>
<dbReference type="Gramene" id="PSAT_LOCUS10711_t1">
    <property type="protein sequence ID" value="CAL5190688.1"/>
    <property type="gene ID" value="PSAT_LOCUS10711"/>
</dbReference>
<dbReference type="Pfam" id="PF14368">
    <property type="entry name" value="LTP_2"/>
    <property type="match status" value="1"/>
</dbReference>
<evidence type="ECO:0000313" key="3">
    <source>
        <dbReference type="EMBL" id="KAI5432901.1"/>
    </source>
</evidence>
<feature type="transmembrane region" description="Helical" evidence="1">
    <location>
        <begin position="12"/>
        <end position="33"/>
    </location>
</feature>
<dbReference type="Gene3D" id="1.10.110.10">
    <property type="entry name" value="Plant lipid-transfer and hydrophobic proteins"/>
    <property type="match status" value="1"/>
</dbReference>
<evidence type="ECO:0000313" key="4">
    <source>
        <dbReference type="Proteomes" id="UP001058974"/>
    </source>
</evidence>
<dbReference type="Proteomes" id="UP001058974">
    <property type="component" value="Chromosome 2"/>
</dbReference>
<dbReference type="InterPro" id="IPR036312">
    <property type="entry name" value="Bifun_inhib/LTP/seed_sf"/>
</dbReference>
<dbReference type="PANTHER" id="PTHR33122">
    <property type="entry name" value="LIPID BINDING PROTEIN-RELATED"/>
    <property type="match status" value="1"/>
</dbReference>
<keyword evidence="1" id="KW-0472">Membrane</keyword>
<protein>
    <recommendedName>
        <fullName evidence="2">Bifunctional inhibitor/plant lipid transfer protein/seed storage helical domain-containing protein</fullName>
    </recommendedName>
</protein>
<dbReference type="GO" id="GO:0005504">
    <property type="term" value="F:fatty acid binding"/>
    <property type="evidence" value="ECO:0007669"/>
    <property type="project" value="InterPro"/>
</dbReference>
<dbReference type="GO" id="GO:0009627">
    <property type="term" value="P:systemic acquired resistance"/>
    <property type="evidence" value="ECO:0007669"/>
    <property type="project" value="InterPro"/>
</dbReference>
<dbReference type="InterPro" id="IPR016140">
    <property type="entry name" value="Bifunc_inhib/LTP/seed_store"/>
</dbReference>
<dbReference type="CDD" id="cd04660">
    <property type="entry name" value="nsLTP_like"/>
    <property type="match status" value="1"/>
</dbReference>
<dbReference type="EMBL" id="JAMSHJ010000002">
    <property type="protein sequence ID" value="KAI5432901.1"/>
    <property type="molecule type" value="Genomic_DNA"/>
</dbReference>
<dbReference type="AlphaFoldDB" id="A0A9D4YA63"/>